<keyword evidence="3" id="KW-0804">Transcription</keyword>
<gene>
    <name evidence="6" type="ORF">J8H85_01580</name>
</gene>
<organism evidence="6 7">
    <name type="scientific">Mariniflexile gromovii</name>
    <dbReference type="NCBI Taxonomy" id="362523"/>
    <lineage>
        <taxon>Bacteria</taxon>
        <taxon>Pseudomonadati</taxon>
        <taxon>Bacteroidota</taxon>
        <taxon>Flavobacteriia</taxon>
        <taxon>Flavobacteriales</taxon>
        <taxon>Flavobacteriaceae</taxon>
        <taxon>Mariniflexile</taxon>
    </lineage>
</organism>
<keyword evidence="7" id="KW-1185">Reference proteome</keyword>
<dbReference type="SUPFAM" id="SSF48498">
    <property type="entry name" value="Tetracyclin repressor-like, C-terminal domain"/>
    <property type="match status" value="1"/>
</dbReference>
<dbReference type="PANTHER" id="PTHR47506">
    <property type="entry name" value="TRANSCRIPTIONAL REGULATORY PROTEIN"/>
    <property type="match status" value="1"/>
</dbReference>
<accession>A0ABS4BPI9</accession>
<sequence length="202" mass="23086">MQQNLKSELTKQVIIDEAFRLFHENGFKTTSIDKIMLATKLTKGAFYHHYKSKKELGLEVIGSKLQNRVCQAMIEPLGAPGDVFHILENTFLNRIKTFSLYDKEHGCPMNNFINEIGDFEIVYQAALKNIIEAWKLALIKLIERGKKEGVIQNNVSSNAVAVYLISAFEGIRGIRKLYDNDLILDEYILGLAFYLKQLKTVK</sequence>
<dbReference type="Proteomes" id="UP000670776">
    <property type="component" value="Unassembled WGS sequence"/>
</dbReference>
<evidence type="ECO:0000256" key="2">
    <source>
        <dbReference type="ARBA" id="ARBA00023125"/>
    </source>
</evidence>
<keyword evidence="1" id="KW-0805">Transcription regulation</keyword>
<dbReference type="Pfam" id="PF16925">
    <property type="entry name" value="TetR_C_13"/>
    <property type="match status" value="1"/>
</dbReference>
<evidence type="ECO:0000256" key="3">
    <source>
        <dbReference type="ARBA" id="ARBA00023163"/>
    </source>
</evidence>
<evidence type="ECO:0000313" key="6">
    <source>
        <dbReference type="EMBL" id="MBP0902505.1"/>
    </source>
</evidence>
<dbReference type="SUPFAM" id="SSF46689">
    <property type="entry name" value="Homeodomain-like"/>
    <property type="match status" value="1"/>
</dbReference>
<evidence type="ECO:0000313" key="7">
    <source>
        <dbReference type="Proteomes" id="UP000670776"/>
    </source>
</evidence>
<dbReference type="PANTHER" id="PTHR47506:SF3">
    <property type="entry name" value="HTH-TYPE TRANSCRIPTIONAL REGULATOR LMRA"/>
    <property type="match status" value="1"/>
</dbReference>
<keyword evidence="2 4" id="KW-0238">DNA-binding</keyword>
<evidence type="ECO:0000259" key="5">
    <source>
        <dbReference type="PROSITE" id="PS50977"/>
    </source>
</evidence>
<dbReference type="InterPro" id="IPR009057">
    <property type="entry name" value="Homeodomain-like_sf"/>
</dbReference>
<dbReference type="Pfam" id="PF00440">
    <property type="entry name" value="TetR_N"/>
    <property type="match status" value="1"/>
</dbReference>
<dbReference type="InterPro" id="IPR001647">
    <property type="entry name" value="HTH_TetR"/>
</dbReference>
<comment type="caution">
    <text evidence="6">The sequence shown here is derived from an EMBL/GenBank/DDBJ whole genome shotgun (WGS) entry which is preliminary data.</text>
</comment>
<dbReference type="RefSeq" id="WP_209651980.1">
    <property type="nucleotide sequence ID" value="NZ_JAGJCB010000001.1"/>
</dbReference>
<feature type="DNA-binding region" description="H-T-H motif" evidence="4">
    <location>
        <begin position="31"/>
        <end position="50"/>
    </location>
</feature>
<dbReference type="EMBL" id="JAGJCB010000001">
    <property type="protein sequence ID" value="MBP0902505.1"/>
    <property type="molecule type" value="Genomic_DNA"/>
</dbReference>
<reference evidence="6 7" key="1">
    <citation type="submission" date="2021-04" db="EMBL/GenBank/DDBJ databases">
        <title>Mariniflexile gromovii gen. nov., sp. nov., a gliding bacterium isolated from the sea urchin Strongylocentrotus intermedius.</title>
        <authorList>
            <person name="Ko S."/>
            <person name="Le V."/>
            <person name="Ahn C.-Y."/>
            <person name="Oh H.-M."/>
        </authorList>
    </citation>
    <scope>NUCLEOTIDE SEQUENCE [LARGE SCALE GENOMIC DNA]</scope>
    <source>
        <strain evidence="6 7">KCTC 12570</strain>
    </source>
</reference>
<evidence type="ECO:0000256" key="4">
    <source>
        <dbReference type="PROSITE-ProRule" id="PRU00335"/>
    </source>
</evidence>
<evidence type="ECO:0000256" key="1">
    <source>
        <dbReference type="ARBA" id="ARBA00023015"/>
    </source>
</evidence>
<dbReference type="InterPro" id="IPR011075">
    <property type="entry name" value="TetR_C"/>
</dbReference>
<proteinExistence type="predicted"/>
<dbReference type="PRINTS" id="PR00455">
    <property type="entry name" value="HTHTETR"/>
</dbReference>
<feature type="domain" description="HTH tetR-type" evidence="5">
    <location>
        <begin position="8"/>
        <end position="68"/>
    </location>
</feature>
<dbReference type="InterPro" id="IPR036271">
    <property type="entry name" value="Tet_transcr_reg_TetR-rel_C_sf"/>
</dbReference>
<protein>
    <submittedName>
        <fullName evidence="6">TetR/AcrR family transcriptional regulator</fullName>
    </submittedName>
</protein>
<dbReference type="PROSITE" id="PS50977">
    <property type="entry name" value="HTH_TETR_2"/>
    <property type="match status" value="1"/>
</dbReference>
<name>A0ABS4BPI9_9FLAO</name>
<dbReference type="Gene3D" id="1.10.357.10">
    <property type="entry name" value="Tetracycline Repressor, domain 2"/>
    <property type="match status" value="1"/>
</dbReference>